<name>A0A2J6TV98_9HELO</name>
<keyword evidence="2" id="KW-1185">Reference proteome</keyword>
<organism evidence="1 2">
    <name type="scientific">Hyaloscypha bicolor E</name>
    <dbReference type="NCBI Taxonomy" id="1095630"/>
    <lineage>
        <taxon>Eukaryota</taxon>
        <taxon>Fungi</taxon>
        <taxon>Dikarya</taxon>
        <taxon>Ascomycota</taxon>
        <taxon>Pezizomycotina</taxon>
        <taxon>Leotiomycetes</taxon>
        <taxon>Helotiales</taxon>
        <taxon>Hyaloscyphaceae</taxon>
        <taxon>Hyaloscypha</taxon>
        <taxon>Hyaloscypha bicolor</taxon>
    </lineage>
</organism>
<protein>
    <submittedName>
        <fullName evidence="1">Uncharacterized protein</fullName>
    </submittedName>
</protein>
<evidence type="ECO:0000313" key="2">
    <source>
        <dbReference type="Proteomes" id="UP000235371"/>
    </source>
</evidence>
<dbReference type="Proteomes" id="UP000235371">
    <property type="component" value="Unassembled WGS sequence"/>
</dbReference>
<sequence>MKAPLGSDAGSAVGSGSRVASYSSRLRSCFNVQPVAVDPKHGSPMTTPWGFAVGPGSRATSSAFGSATGSGSRVTRSSSRLWPCFSVHPVAADPKHGFPMTPLWGSATGSGSRARSSSVSLFCPCTRVQPGAEDPKHGVPLVMLPWAERGAPRMEGRMERMIAVMVSPDENCMVMIISGDMIDLKERDDVEGNSKVWRGM</sequence>
<evidence type="ECO:0000313" key="1">
    <source>
        <dbReference type="EMBL" id="PMD66937.1"/>
    </source>
</evidence>
<accession>A0A2J6TV98</accession>
<gene>
    <name evidence="1" type="ORF">K444DRAFT_2329</name>
</gene>
<dbReference type="InParanoid" id="A0A2J6TV98"/>
<dbReference type="AlphaFoldDB" id="A0A2J6TV98"/>
<reference evidence="1 2" key="1">
    <citation type="submission" date="2016-04" db="EMBL/GenBank/DDBJ databases">
        <title>A degradative enzymes factory behind the ericoid mycorrhizal symbiosis.</title>
        <authorList>
            <consortium name="DOE Joint Genome Institute"/>
            <person name="Martino E."/>
            <person name="Morin E."/>
            <person name="Grelet G."/>
            <person name="Kuo A."/>
            <person name="Kohler A."/>
            <person name="Daghino S."/>
            <person name="Barry K."/>
            <person name="Choi C."/>
            <person name="Cichocki N."/>
            <person name="Clum A."/>
            <person name="Copeland A."/>
            <person name="Hainaut M."/>
            <person name="Haridas S."/>
            <person name="Labutti K."/>
            <person name="Lindquist E."/>
            <person name="Lipzen A."/>
            <person name="Khouja H.-R."/>
            <person name="Murat C."/>
            <person name="Ohm R."/>
            <person name="Olson A."/>
            <person name="Spatafora J."/>
            <person name="Veneault-Fourrey C."/>
            <person name="Henrissat B."/>
            <person name="Grigoriev I."/>
            <person name="Martin F."/>
            <person name="Perotto S."/>
        </authorList>
    </citation>
    <scope>NUCLEOTIDE SEQUENCE [LARGE SCALE GENOMIC DNA]</scope>
    <source>
        <strain evidence="1 2">E</strain>
    </source>
</reference>
<dbReference type="EMBL" id="KZ613740">
    <property type="protein sequence ID" value="PMD66937.1"/>
    <property type="molecule type" value="Genomic_DNA"/>
</dbReference>
<proteinExistence type="predicted"/>
<dbReference type="GeneID" id="36579321"/>
<dbReference type="RefSeq" id="XP_024743841.1">
    <property type="nucleotide sequence ID" value="XM_024871239.1"/>
</dbReference>